<dbReference type="EMBL" id="JBHMCR010000013">
    <property type="protein sequence ID" value="MFB9522813.1"/>
    <property type="molecule type" value="Genomic_DNA"/>
</dbReference>
<accession>A0ABV5PHX1</accession>
<evidence type="ECO:0000313" key="3">
    <source>
        <dbReference type="Proteomes" id="UP001589718"/>
    </source>
</evidence>
<name>A0ABV5PHX1_STRCM</name>
<comment type="caution">
    <text evidence="2">The sequence shown here is derived from an EMBL/GenBank/DDBJ whole genome shotgun (WGS) entry which is preliminary data.</text>
</comment>
<gene>
    <name evidence="2" type="ORF">ACFFTU_22985</name>
</gene>
<proteinExistence type="predicted"/>
<dbReference type="RefSeq" id="WP_380837419.1">
    <property type="nucleotide sequence ID" value="NZ_JBHMCR010000013.1"/>
</dbReference>
<dbReference type="Proteomes" id="UP001589718">
    <property type="component" value="Unassembled WGS sequence"/>
</dbReference>
<organism evidence="2 3">
    <name type="scientific">Streptomyces cremeus</name>
    <dbReference type="NCBI Taxonomy" id="66881"/>
    <lineage>
        <taxon>Bacteria</taxon>
        <taxon>Bacillati</taxon>
        <taxon>Actinomycetota</taxon>
        <taxon>Actinomycetes</taxon>
        <taxon>Kitasatosporales</taxon>
        <taxon>Streptomycetaceae</taxon>
        <taxon>Streptomyces</taxon>
    </lineage>
</organism>
<feature type="compositionally biased region" description="Acidic residues" evidence="1">
    <location>
        <begin position="101"/>
        <end position="112"/>
    </location>
</feature>
<dbReference type="SUPFAM" id="SSF46785">
    <property type="entry name" value="Winged helix' DNA-binding domain"/>
    <property type="match status" value="1"/>
</dbReference>
<sequence>MQIHRTSPTRAFTVFRNELLRDCSISWCAAGVLMYLISLPEEARASVRSLAEKRKEGRARIASALRELEKARYLRREVRKDPGSGQLRTVYVVFDNPYDRDDAEPVEADPGNEPESGRNPAPGDPEAPATGPKPLVSSTSSKEPPSLAEGGADPAVRTGRAARFLHGLGRTAPALSLGAAEALKLAPLVEVWWERGASDAVLTKALTAGLPTEVHSAPKLLADRLRRKCPPVPPAPPEPLLRHACEGCGARLPHAGRCAACVRAAARDNREPVPVAEGVLGFIESARRGAEAARAAMRGLGGDAPASGGLAAV</sequence>
<evidence type="ECO:0008006" key="4">
    <source>
        <dbReference type="Google" id="ProtNLM"/>
    </source>
</evidence>
<reference evidence="2 3" key="1">
    <citation type="submission" date="2024-09" db="EMBL/GenBank/DDBJ databases">
        <authorList>
            <person name="Sun Q."/>
            <person name="Mori K."/>
        </authorList>
    </citation>
    <scope>NUCLEOTIDE SEQUENCE [LARGE SCALE GENOMIC DNA]</scope>
    <source>
        <strain evidence="2 3">JCM 4362</strain>
    </source>
</reference>
<evidence type="ECO:0000256" key="1">
    <source>
        <dbReference type="SAM" id="MobiDB-lite"/>
    </source>
</evidence>
<protein>
    <recommendedName>
        <fullName evidence="4">Helix-turn-helix domain-containing protein</fullName>
    </recommendedName>
</protein>
<feature type="region of interest" description="Disordered" evidence="1">
    <location>
        <begin position="99"/>
        <end position="155"/>
    </location>
</feature>
<keyword evidence="3" id="KW-1185">Reference proteome</keyword>
<evidence type="ECO:0000313" key="2">
    <source>
        <dbReference type="EMBL" id="MFB9522813.1"/>
    </source>
</evidence>
<dbReference type="InterPro" id="IPR036390">
    <property type="entry name" value="WH_DNA-bd_sf"/>
</dbReference>